<reference evidence="13 14" key="1">
    <citation type="journal article" date="2021" name="Arch. Microbiol.">
        <title>Myceligenerans indicum sp. nov., an actinobacterium isolated from mangrove sediment of Sundarbans, India.</title>
        <authorList>
            <person name="Asha K."/>
            <person name="Bhadury P."/>
        </authorList>
    </citation>
    <scope>NUCLEOTIDE SEQUENCE [LARGE SCALE GENOMIC DNA]</scope>
    <source>
        <strain evidence="13 14">I2</strain>
    </source>
</reference>
<keyword evidence="6 11" id="KW-0812">Transmembrane</keyword>
<comment type="caution">
    <text evidence="13">The sequence shown here is derived from an EMBL/GenBank/DDBJ whole genome shotgun (WGS) entry which is preliminary data.</text>
</comment>
<evidence type="ECO:0000256" key="6">
    <source>
        <dbReference type="ARBA" id="ARBA00022692"/>
    </source>
</evidence>
<dbReference type="PANTHER" id="PTHR43547">
    <property type="entry name" value="TWO-COMPONENT HISTIDINE KINASE"/>
    <property type="match status" value="1"/>
</dbReference>
<evidence type="ECO:0000256" key="9">
    <source>
        <dbReference type="ARBA" id="ARBA00023012"/>
    </source>
</evidence>
<keyword evidence="9" id="KW-0902">Two-component regulatory system</keyword>
<organism evidence="13 14">
    <name type="scientific">Myceligenerans indicum</name>
    <dbReference type="NCBI Taxonomy" id="2593663"/>
    <lineage>
        <taxon>Bacteria</taxon>
        <taxon>Bacillati</taxon>
        <taxon>Actinomycetota</taxon>
        <taxon>Actinomycetes</taxon>
        <taxon>Micrococcales</taxon>
        <taxon>Promicromonosporaceae</taxon>
        <taxon>Myceligenerans</taxon>
    </lineage>
</organism>
<feature type="domain" description="Histidine kinase" evidence="12">
    <location>
        <begin position="346"/>
        <end position="545"/>
    </location>
</feature>
<evidence type="ECO:0000256" key="11">
    <source>
        <dbReference type="SAM" id="Phobius"/>
    </source>
</evidence>
<dbReference type="Gene3D" id="3.30.565.10">
    <property type="entry name" value="Histidine kinase-like ATPase, C-terminal domain"/>
    <property type="match status" value="1"/>
</dbReference>
<dbReference type="PRINTS" id="PR00344">
    <property type="entry name" value="BCTRLSENSOR"/>
</dbReference>
<sequence length="556" mass="58152">MARRRGASIARWFLAVHTALLFAGALVVFGLLALDARSSAEAHAAQESTDLAATVAAEALVIDTVTTAHAGATTDRDGTVAEASARLQPYAEQVMAATDIDYLTVMDTDRTRYTHRHSRQIGRPFIGTTAPALRGETFTEVYEGTLGPSVRAVVPVVSDDGEGVGMVSAGVTLDQLWDSIGPRLLIVGTGTLLAFGAGAAAAYLLARRLDRITASKGSEELARLFAAHEAVLHSVEEGLLLVEDGTVVLANDEALRLLGIPDLTAPFAMADGMLPDAVREVVAGRSGPAQDGPLRVGDRVLLVSRERATHSGGNLGEIVTLRDRTELQRVTGELSSVRTISEALRAQTHDFSNRLHTIATLIELGRTDEALGFAAAESALGQRLTDRVVQAIEEPVIAALVLGKAAQARERAVEMHFETHLAPGTHWLDPVDVVTILGNLIDNAIDAAAARGVPDEAWVEIYLASGDDGALVFQVSDSGAGIPEADRERVFGQGWSTKAATAAGRGYGLTLVRETVESLGGEIEVSDGAGLRGGAVLTVTIPRPAPPGPSAPAGAP</sequence>
<dbReference type="InterPro" id="IPR005467">
    <property type="entry name" value="His_kinase_dom"/>
</dbReference>
<dbReference type="InterPro" id="IPR039506">
    <property type="entry name" value="SPOB_a"/>
</dbReference>
<accession>A0ABS1LID8</accession>
<evidence type="ECO:0000259" key="12">
    <source>
        <dbReference type="PROSITE" id="PS50109"/>
    </source>
</evidence>
<dbReference type="InterPro" id="IPR004358">
    <property type="entry name" value="Sig_transdc_His_kin-like_C"/>
</dbReference>
<dbReference type="EC" id="2.7.13.3" evidence="3"/>
<dbReference type="EMBL" id="JABBYC010000007">
    <property type="protein sequence ID" value="MBL0886005.1"/>
    <property type="molecule type" value="Genomic_DNA"/>
</dbReference>
<dbReference type="InterPro" id="IPR036890">
    <property type="entry name" value="HATPase_C_sf"/>
</dbReference>
<evidence type="ECO:0000313" key="14">
    <source>
        <dbReference type="Proteomes" id="UP000675409"/>
    </source>
</evidence>
<dbReference type="Pfam" id="PF17203">
    <property type="entry name" value="sCache_3_2"/>
    <property type="match status" value="1"/>
</dbReference>
<comment type="catalytic activity">
    <reaction evidence="1">
        <text>ATP + protein L-histidine = ADP + protein N-phospho-L-histidine.</text>
        <dbReference type="EC" id="2.7.13.3"/>
    </reaction>
</comment>
<evidence type="ECO:0000256" key="8">
    <source>
        <dbReference type="ARBA" id="ARBA00022989"/>
    </source>
</evidence>
<name>A0ABS1LID8_9MICO</name>
<comment type="subcellular location">
    <subcellularLocation>
        <location evidence="2">Cell membrane</location>
        <topology evidence="2">Multi-pass membrane protein</topology>
    </subcellularLocation>
</comment>
<keyword evidence="10 11" id="KW-0472">Membrane</keyword>
<evidence type="ECO:0000256" key="10">
    <source>
        <dbReference type="ARBA" id="ARBA00023136"/>
    </source>
</evidence>
<evidence type="ECO:0000256" key="3">
    <source>
        <dbReference type="ARBA" id="ARBA00012438"/>
    </source>
</evidence>
<evidence type="ECO:0000256" key="2">
    <source>
        <dbReference type="ARBA" id="ARBA00004651"/>
    </source>
</evidence>
<keyword evidence="7" id="KW-0808">Transferase</keyword>
<dbReference type="Proteomes" id="UP000675409">
    <property type="component" value="Unassembled WGS sequence"/>
</dbReference>
<keyword evidence="5" id="KW-0597">Phosphoprotein</keyword>
<dbReference type="PANTHER" id="PTHR43547:SF10">
    <property type="entry name" value="SENSOR HISTIDINE KINASE DCUS"/>
    <property type="match status" value="1"/>
</dbReference>
<dbReference type="Pfam" id="PF02518">
    <property type="entry name" value="HATPase_c"/>
    <property type="match status" value="1"/>
</dbReference>
<evidence type="ECO:0000313" key="13">
    <source>
        <dbReference type="EMBL" id="MBL0886005.1"/>
    </source>
</evidence>
<protein>
    <recommendedName>
        <fullName evidence="3">histidine kinase</fullName>
        <ecNumber evidence="3">2.7.13.3</ecNumber>
    </recommendedName>
</protein>
<evidence type="ECO:0000256" key="7">
    <source>
        <dbReference type="ARBA" id="ARBA00022777"/>
    </source>
</evidence>
<dbReference type="InterPro" id="IPR033463">
    <property type="entry name" value="sCache_3"/>
</dbReference>
<evidence type="ECO:0000256" key="5">
    <source>
        <dbReference type="ARBA" id="ARBA00022553"/>
    </source>
</evidence>
<dbReference type="Gene3D" id="3.30.450.20">
    <property type="entry name" value="PAS domain"/>
    <property type="match status" value="2"/>
</dbReference>
<dbReference type="Pfam" id="PF14689">
    <property type="entry name" value="SPOB_a"/>
    <property type="match status" value="1"/>
</dbReference>
<dbReference type="SUPFAM" id="SSF103190">
    <property type="entry name" value="Sensory domain-like"/>
    <property type="match status" value="1"/>
</dbReference>
<keyword evidence="7" id="KW-0418">Kinase</keyword>
<keyword evidence="8 11" id="KW-1133">Transmembrane helix</keyword>
<feature type="transmembrane region" description="Helical" evidence="11">
    <location>
        <begin position="184"/>
        <end position="206"/>
    </location>
</feature>
<dbReference type="RefSeq" id="WP_201845846.1">
    <property type="nucleotide sequence ID" value="NZ_JABBYC010000007.1"/>
</dbReference>
<dbReference type="InterPro" id="IPR029151">
    <property type="entry name" value="Sensor-like_sf"/>
</dbReference>
<dbReference type="InterPro" id="IPR003594">
    <property type="entry name" value="HATPase_dom"/>
</dbReference>
<dbReference type="SUPFAM" id="SSF55874">
    <property type="entry name" value="ATPase domain of HSP90 chaperone/DNA topoisomerase II/histidine kinase"/>
    <property type="match status" value="1"/>
</dbReference>
<feature type="transmembrane region" description="Helical" evidence="11">
    <location>
        <begin position="12"/>
        <end position="34"/>
    </location>
</feature>
<keyword evidence="4" id="KW-1003">Cell membrane</keyword>
<gene>
    <name evidence="13" type="ORF">HGK34_06895</name>
</gene>
<dbReference type="Gene3D" id="1.10.287.130">
    <property type="match status" value="1"/>
</dbReference>
<proteinExistence type="predicted"/>
<keyword evidence="14" id="KW-1185">Reference proteome</keyword>
<evidence type="ECO:0000256" key="4">
    <source>
        <dbReference type="ARBA" id="ARBA00022475"/>
    </source>
</evidence>
<evidence type="ECO:0000256" key="1">
    <source>
        <dbReference type="ARBA" id="ARBA00000085"/>
    </source>
</evidence>
<dbReference type="PROSITE" id="PS50109">
    <property type="entry name" value="HIS_KIN"/>
    <property type="match status" value="1"/>
</dbReference>
<dbReference type="SMART" id="SM00387">
    <property type="entry name" value="HATPase_c"/>
    <property type="match status" value="1"/>
</dbReference>